<keyword evidence="1" id="KW-0472">Membrane</keyword>
<proteinExistence type="predicted"/>
<dbReference type="EMBL" id="FNNH01000005">
    <property type="protein sequence ID" value="SDW20829.1"/>
    <property type="molecule type" value="Genomic_DNA"/>
</dbReference>
<evidence type="ECO:0000313" key="3">
    <source>
        <dbReference type="EMBL" id="SDW20829.1"/>
    </source>
</evidence>
<feature type="transmembrane region" description="Helical" evidence="1">
    <location>
        <begin position="46"/>
        <end position="71"/>
    </location>
</feature>
<dbReference type="AlphaFoldDB" id="A0A1H2RQC4"/>
<dbReference type="RefSeq" id="WP_074665419.1">
    <property type="nucleotide sequence ID" value="NZ_FNNH01000005.1"/>
</dbReference>
<dbReference type="Proteomes" id="UP000183454">
    <property type="component" value="Unassembled WGS sequence"/>
</dbReference>
<name>A0A1H2RQC4_9PROT</name>
<accession>A0A1H2RQC4</accession>
<dbReference type="Gene3D" id="1.10.287.70">
    <property type="match status" value="1"/>
</dbReference>
<feature type="transmembrane region" description="Helical" evidence="1">
    <location>
        <begin position="6"/>
        <end position="26"/>
    </location>
</feature>
<keyword evidence="1" id="KW-0812">Transmembrane</keyword>
<evidence type="ECO:0000256" key="1">
    <source>
        <dbReference type="SAM" id="Phobius"/>
    </source>
</evidence>
<protein>
    <submittedName>
        <fullName evidence="3">Ion channel</fullName>
    </submittedName>
</protein>
<dbReference type="SUPFAM" id="SSF81324">
    <property type="entry name" value="Voltage-gated potassium channels"/>
    <property type="match status" value="1"/>
</dbReference>
<dbReference type="InterPro" id="IPR013099">
    <property type="entry name" value="K_chnl_dom"/>
</dbReference>
<gene>
    <name evidence="3" type="ORF">SAMN05421882_100524</name>
</gene>
<keyword evidence="1" id="KW-1133">Transmembrane helix</keyword>
<reference evidence="3 4" key="1">
    <citation type="submission" date="2016-10" db="EMBL/GenBank/DDBJ databases">
        <authorList>
            <person name="de Groot N.N."/>
        </authorList>
    </citation>
    <scope>NUCLEOTIDE SEQUENCE [LARGE SCALE GENOMIC DNA]</scope>
    <source>
        <strain evidence="3 4">Nm110</strain>
    </source>
</reference>
<sequence>MDEHVRHFVVLLISAIIVALCVILHYEALRFLGRAVGMHVHKRSGVLLVMFGLLIAHILEIWIFAFGFMIIQRSAEYGHIRGIENGDIIDYIYYSSVVYTTVGFGDLVPVGAIRMLTAAEGLVGLAMITWSASFTFIAMQRFWPYPLAELHKKPDNEA</sequence>
<feature type="domain" description="Potassium channel" evidence="2">
    <location>
        <begin position="66"/>
        <end position="140"/>
    </location>
</feature>
<dbReference type="Pfam" id="PF07885">
    <property type="entry name" value="Ion_trans_2"/>
    <property type="match status" value="1"/>
</dbReference>
<feature type="transmembrane region" description="Helical" evidence="1">
    <location>
        <begin position="91"/>
        <end position="110"/>
    </location>
</feature>
<organism evidence="3 4">
    <name type="scientific">Nitrosomonas communis</name>
    <dbReference type="NCBI Taxonomy" id="44574"/>
    <lineage>
        <taxon>Bacteria</taxon>
        <taxon>Pseudomonadati</taxon>
        <taxon>Pseudomonadota</taxon>
        <taxon>Betaproteobacteria</taxon>
        <taxon>Nitrosomonadales</taxon>
        <taxon>Nitrosomonadaceae</taxon>
        <taxon>Nitrosomonas</taxon>
    </lineage>
</organism>
<feature type="transmembrane region" description="Helical" evidence="1">
    <location>
        <begin position="122"/>
        <end position="143"/>
    </location>
</feature>
<evidence type="ECO:0000259" key="2">
    <source>
        <dbReference type="Pfam" id="PF07885"/>
    </source>
</evidence>
<evidence type="ECO:0000313" key="4">
    <source>
        <dbReference type="Proteomes" id="UP000183454"/>
    </source>
</evidence>